<dbReference type="EMBL" id="CP047423">
    <property type="protein sequence ID" value="QPD02248.1"/>
    <property type="molecule type" value="Genomic_DNA"/>
</dbReference>
<dbReference type="Pfam" id="PF12002">
    <property type="entry name" value="MgsA_C"/>
    <property type="match status" value="1"/>
</dbReference>
<dbReference type="Gene3D" id="1.10.8.60">
    <property type="match status" value="1"/>
</dbReference>
<keyword evidence="5" id="KW-0547">Nucleotide-binding</keyword>
<dbReference type="GO" id="GO:0005524">
    <property type="term" value="F:ATP binding"/>
    <property type="evidence" value="ECO:0007669"/>
    <property type="project" value="UniProtKB-KW"/>
</dbReference>
<dbReference type="SMART" id="SM00382">
    <property type="entry name" value="AAA"/>
    <property type="match status" value="1"/>
</dbReference>
<evidence type="ECO:0000256" key="4">
    <source>
        <dbReference type="ARBA" id="ARBA00022705"/>
    </source>
</evidence>
<dbReference type="InterPro" id="IPR027417">
    <property type="entry name" value="P-loop_NTPase"/>
</dbReference>
<reference evidence="9 10" key="1">
    <citation type="journal article" date="2020" name="ISME J.">
        <title>Enrichment and physiological characterization of a novel comammox Nitrospira indicates ammonium inhibition of complete nitrification.</title>
        <authorList>
            <person name="Sakoula D."/>
            <person name="Koch H."/>
            <person name="Frank J."/>
            <person name="Jetten M.S.M."/>
            <person name="van Kessel M.A.H.J."/>
            <person name="Lucker S."/>
        </authorList>
    </citation>
    <scope>NUCLEOTIDE SEQUENCE [LARGE SCALE GENOMIC DNA]</scope>
    <source>
        <strain evidence="9">Comreactor17</strain>
    </source>
</reference>
<evidence type="ECO:0000256" key="6">
    <source>
        <dbReference type="ARBA" id="ARBA00022840"/>
    </source>
</evidence>
<dbReference type="AlphaFoldDB" id="A0A7S8FAB7"/>
<evidence type="ECO:0000259" key="8">
    <source>
        <dbReference type="SMART" id="SM00382"/>
    </source>
</evidence>
<dbReference type="InterPro" id="IPR021886">
    <property type="entry name" value="MgsA_C"/>
</dbReference>
<proteinExistence type="inferred from homology"/>
<dbReference type="InterPro" id="IPR051314">
    <property type="entry name" value="AAA_ATPase_RarA/MGS1/WRNIP1"/>
</dbReference>
<dbReference type="Pfam" id="PF16193">
    <property type="entry name" value="AAA_assoc_2"/>
    <property type="match status" value="1"/>
</dbReference>
<dbReference type="InterPro" id="IPR008921">
    <property type="entry name" value="DNA_pol3_clamp-load_cplx_C"/>
</dbReference>
<evidence type="ECO:0000256" key="5">
    <source>
        <dbReference type="ARBA" id="ARBA00022741"/>
    </source>
</evidence>
<dbReference type="GO" id="GO:0003677">
    <property type="term" value="F:DNA binding"/>
    <property type="evidence" value="ECO:0007669"/>
    <property type="project" value="InterPro"/>
</dbReference>
<comment type="function">
    <text evidence="1">DNA-dependent ATPase that plays important roles in cellular responses to stalled DNA replication processes.</text>
</comment>
<dbReference type="GO" id="GO:0016887">
    <property type="term" value="F:ATP hydrolysis activity"/>
    <property type="evidence" value="ECO:0007669"/>
    <property type="project" value="InterPro"/>
</dbReference>
<feature type="domain" description="AAA+ ATPase" evidence="8">
    <location>
        <begin position="58"/>
        <end position="175"/>
    </location>
</feature>
<dbReference type="FunFam" id="1.20.272.10:FF:000001">
    <property type="entry name" value="Putative AAA family ATPase"/>
    <property type="match status" value="1"/>
</dbReference>
<organism evidence="9 10">
    <name type="scientific">Candidatus Nitrospira kreftii</name>
    <dbReference type="NCBI Taxonomy" id="2652173"/>
    <lineage>
        <taxon>Bacteria</taxon>
        <taxon>Pseudomonadati</taxon>
        <taxon>Nitrospirota</taxon>
        <taxon>Nitrospiria</taxon>
        <taxon>Nitrospirales</taxon>
        <taxon>Nitrospiraceae</taxon>
        <taxon>Nitrospira</taxon>
    </lineage>
</organism>
<comment type="similarity">
    <text evidence="2">Belongs to the AAA ATPase family. RarA/MGS1/WRNIP1 subfamily.</text>
</comment>
<dbReference type="GO" id="GO:0008047">
    <property type="term" value="F:enzyme activator activity"/>
    <property type="evidence" value="ECO:0007669"/>
    <property type="project" value="TreeGrafter"/>
</dbReference>
<dbReference type="FunFam" id="3.40.50.300:FF:000137">
    <property type="entry name" value="Replication-associated recombination protein A"/>
    <property type="match status" value="1"/>
</dbReference>
<feature type="region of interest" description="Disordered" evidence="7">
    <location>
        <begin position="404"/>
        <end position="431"/>
    </location>
</feature>
<evidence type="ECO:0000313" key="9">
    <source>
        <dbReference type="EMBL" id="QPD02248.1"/>
    </source>
</evidence>
<dbReference type="InterPro" id="IPR003959">
    <property type="entry name" value="ATPase_AAA_core"/>
</dbReference>
<dbReference type="PANTHER" id="PTHR13779:SF7">
    <property type="entry name" value="ATPASE WRNIP1"/>
    <property type="match status" value="1"/>
</dbReference>
<name>A0A7S8FAB7_9BACT</name>
<gene>
    <name evidence="9" type="ORF">Nkreftii_000022</name>
</gene>
<evidence type="ECO:0000256" key="2">
    <source>
        <dbReference type="ARBA" id="ARBA00008959"/>
    </source>
</evidence>
<dbReference type="CDD" id="cd00009">
    <property type="entry name" value="AAA"/>
    <property type="match status" value="1"/>
</dbReference>
<dbReference type="CDD" id="cd18139">
    <property type="entry name" value="HLD_clamp_RarA"/>
    <property type="match status" value="1"/>
</dbReference>
<evidence type="ECO:0000256" key="7">
    <source>
        <dbReference type="SAM" id="MobiDB-lite"/>
    </source>
</evidence>
<dbReference type="KEGG" id="nkf:Nkreftii_000022"/>
<dbReference type="Gene3D" id="3.40.50.300">
    <property type="entry name" value="P-loop containing nucleotide triphosphate hydrolases"/>
    <property type="match status" value="1"/>
</dbReference>
<dbReference type="Pfam" id="PF00004">
    <property type="entry name" value="AAA"/>
    <property type="match status" value="1"/>
</dbReference>
<evidence type="ECO:0000256" key="1">
    <source>
        <dbReference type="ARBA" id="ARBA00002393"/>
    </source>
</evidence>
<evidence type="ECO:0000313" key="10">
    <source>
        <dbReference type="Proteomes" id="UP000593737"/>
    </source>
</evidence>
<dbReference type="GO" id="GO:0006261">
    <property type="term" value="P:DNA-templated DNA replication"/>
    <property type="evidence" value="ECO:0007669"/>
    <property type="project" value="TreeGrafter"/>
</dbReference>
<dbReference type="InterPro" id="IPR003593">
    <property type="entry name" value="AAA+_ATPase"/>
</dbReference>
<evidence type="ECO:0000256" key="3">
    <source>
        <dbReference type="ARBA" id="ARBA00020776"/>
    </source>
</evidence>
<sequence>MSMSREPRPDLFTASETGRNVPAPLAERMRPRDFADFVGQDDIVGPDRPLRKAIEADRLSSVIFWGPPGSGKTTLAHLIARHTKAHFVPFSAVTGGIPELREIIKAAEHRLALQQQKTVLFVDEIHRFNKAQQDAFLPHVERGTVVLVGATTENPSFEVISPLLSRSMVVVLKSLDETALDGIINRALEDQTVGLGGKNARVAPEARRRLISYGNGDARSLLTALEFIVEQCEARPDGTRVIDIQVVESGLLARSLRYDKSGEEHYTLISAYIKSLRDSDPNGALYWLARMLDAGEDPKFIARRMVIFASEDIGNADPLAIVIATSVAQAVQFVGLPEAQINLAHGTTYLASRCKDNASYVGLLEALKDVKTYGNLGVPLHLRNAVTSLMKELGYGTDYRYVHDDPSAREDQTHLPPALRDRRYYRPKPLE</sequence>
<dbReference type="SUPFAM" id="SSF48019">
    <property type="entry name" value="post-AAA+ oligomerization domain-like"/>
    <property type="match status" value="1"/>
</dbReference>
<protein>
    <recommendedName>
        <fullName evidence="3">Replication-associated recombination protein A</fullName>
    </recommendedName>
</protein>
<dbReference type="GO" id="GO:0000731">
    <property type="term" value="P:DNA synthesis involved in DNA repair"/>
    <property type="evidence" value="ECO:0007669"/>
    <property type="project" value="TreeGrafter"/>
</dbReference>
<dbReference type="SUPFAM" id="SSF52540">
    <property type="entry name" value="P-loop containing nucleoside triphosphate hydrolases"/>
    <property type="match status" value="1"/>
</dbReference>
<dbReference type="GO" id="GO:0017116">
    <property type="term" value="F:single-stranded DNA helicase activity"/>
    <property type="evidence" value="ECO:0007669"/>
    <property type="project" value="TreeGrafter"/>
</dbReference>
<keyword evidence="6" id="KW-0067">ATP-binding</keyword>
<accession>A0A7S8FAB7</accession>
<dbReference type="InterPro" id="IPR032423">
    <property type="entry name" value="AAA_assoc_2"/>
</dbReference>
<dbReference type="Gene3D" id="1.10.3710.10">
    <property type="entry name" value="DNA polymerase III clamp loader subunits, C-terminal domain"/>
    <property type="match status" value="1"/>
</dbReference>
<keyword evidence="4" id="KW-0235">DNA replication</keyword>
<dbReference type="PANTHER" id="PTHR13779">
    <property type="entry name" value="WERNER HELICASE-INTERACTING PROTEIN 1 FAMILY MEMBER"/>
    <property type="match status" value="1"/>
</dbReference>
<dbReference type="Proteomes" id="UP000593737">
    <property type="component" value="Chromosome"/>
</dbReference>
<dbReference type="Gene3D" id="1.20.272.10">
    <property type="match status" value="1"/>
</dbReference>